<dbReference type="AlphaFoldDB" id="A3MVG3"/>
<keyword evidence="1" id="KW-0472">Membrane</keyword>
<reference evidence="2" key="1">
    <citation type="submission" date="2007-02" db="EMBL/GenBank/DDBJ databases">
        <title>Complete sequence of Pyrobaculum calidifontis JCM 11548.</title>
        <authorList>
            <consortium name="US DOE Joint Genome Institute"/>
            <person name="Copeland A."/>
            <person name="Lucas S."/>
            <person name="Lapidus A."/>
            <person name="Barry K."/>
            <person name="Glavina del Rio T."/>
            <person name="Dalin E."/>
            <person name="Tice H."/>
            <person name="Pitluck S."/>
            <person name="Chain P."/>
            <person name="Malfatti S."/>
            <person name="Shin M."/>
            <person name="Vergez L."/>
            <person name="Schmutz J."/>
            <person name="Larimer F."/>
            <person name="Land M."/>
            <person name="Hauser L."/>
            <person name="Kyrpides N."/>
            <person name="Mikhailova N."/>
            <person name="Cozen A.E."/>
            <person name="Fitz-Gibbon S.T."/>
            <person name="House C.H."/>
            <person name="Saltikov C."/>
            <person name="Lowe T.M."/>
            <person name="Richardson P."/>
        </authorList>
    </citation>
    <scope>NUCLEOTIDE SEQUENCE [LARGE SCALE GENOMIC DNA]</scope>
    <source>
        <strain evidence="2">JCM 11548</strain>
    </source>
</reference>
<feature type="transmembrane region" description="Helical" evidence="1">
    <location>
        <begin position="64"/>
        <end position="84"/>
    </location>
</feature>
<dbReference type="EMBL" id="CP000561">
    <property type="protein sequence ID" value="ABO08630.1"/>
    <property type="molecule type" value="Genomic_DNA"/>
</dbReference>
<sequence length="185" mass="20533">MRTSQIKNKILVAYALVNSATILAYVVAFLCPWSPLSYILLYGWIIDSLLVIIFPLFFRRVAAVFAAVSFLSALFLPIVGSIIPEDVRRVLQAVHIPLVLYAVALFALGRVLLSVSKIAGAIYYGVAAIMGVFALLYTVDIHLFFEIYLLNRYTGVFLNLLLAVAWLIVAVEVVRKLRHGHGQPP</sequence>
<dbReference type="KEGG" id="pcl:Pcal_1205"/>
<gene>
    <name evidence="2" type="ordered locus">Pcal_1205</name>
</gene>
<protein>
    <recommendedName>
        <fullName evidence="4">DUF1404 domain-containing protein</fullName>
    </recommendedName>
</protein>
<dbReference type="Proteomes" id="UP000001431">
    <property type="component" value="Chromosome"/>
</dbReference>
<keyword evidence="1" id="KW-1133">Transmembrane helix</keyword>
<keyword evidence="3" id="KW-1185">Reference proteome</keyword>
<feature type="transmembrane region" description="Helical" evidence="1">
    <location>
        <begin position="90"/>
        <end position="109"/>
    </location>
</feature>
<evidence type="ECO:0008006" key="4">
    <source>
        <dbReference type="Google" id="ProtNLM"/>
    </source>
</evidence>
<organism evidence="2 3">
    <name type="scientific">Pyrobaculum calidifontis (strain DSM 21063 / JCM 11548 / VA1)</name>
    <dbReference type="NCBI Taxonomy" id="410359"/>
    <lineage>
        <taxon>Archaea</taxon>
        <taxon>Thermoproteota</taxon>
        <taxon>Thermoprotei</taxon>
        <taxon>Thermoproteales</taxon>
        <taxon>Thermoproteaceae</taxon>
        <taxon>Pyrobaculum</taxon>
    </lineage>
</organism>
<accession>A3MVG3</accession>
<keyword evidence="1" id="KW-0812">Transmembrane</keyword>
<feature type="transmembrane region" description="Helical" evidence="1">
    <location>
        <begin position="156"/>
        <end position="174"/>
    </location>
</feature>
<evidence type="ECO:0000313" key="3">
    <source>
        <dbReference type="Proteomes" id="UP000001431"/>
    </source>
</evidence>
<name>A3MVG3_PYRCJ</name>
<evidence type="ECO:0000256" key="1">
    <source>
        <dbReference type="SAM" id="Phobius"/>
    </source>
</evidence>
<proteinExistence type="predicted"/>
<dbReference type="STRING" id="410359.Pcal_1205"/>
<evidence type="ECO:0000313" key="2">
    <source>
        <dbReference type="EMBL" id="ABO08630.1"/>
    </source>
</evidence>
<feature type="transmembrane region" description="Helical" evidence="1">
    <location>
        <begin position="36"/>
        <end position="57"/>
    </location>
</feature>
<feature type="transmembrane region" description="Helical" evidence="1">
    <location>
        <begin position="121"/>
        <end position="144"/>
    </location>
</feature>
<feature type="transmembrane region" description="Helical" evidence="1">
    <location>
        <begin position="12"/>
        <end position="30"/>
    </location>
</feature>
<dbReference type="HOGENOM" id="CLU_1458243_0_0_2"/>